<feature type="non-terminal residue" evidence="1">
    <location>
        <position position="1"/>
    </location>
</feature>
<sequence>IPCFTKRFIKTLLKIGDFIMKIGCFGRRKELVDEFKIKIIPSENRSRGFFPQPNPGFTFEGKWKKHKLNRRIRNVRELQGRSDLVEISNMSMRVFFVMSKELLVLNNSKETMLELKIISSGCWSILPDVAELKDMAKALLLDKKSQNQSPAIVKAVKESCVTCGGDHSYRNCPATDGNVYRDNIKNSFLKPPQLTTTKEIPAIVLR</sequence>
<organism evidence="1">
    <name type="scientific">Tanacetum cinerariifolium</name>
    <name type="common">Dalmatian daisy</name>
    <name type="synonym">Chrysanthemum cinerariifolium</name>
    <dbReference type="NCBI Taxonomy" id="118510"/>
    <lineage>
        <taxon>Eukaryota</taxon>
        <taxon>Viridiplantae</taxon>
        <taxon>Streptophyta</taxon>
        <taxon>Embryophyta</taxon>
        <taxon>Tracheophyta</taxon>
        <taxon>Spermatophyta</taxon>
        <taxon>Magnoliopsida</taxon>
        <taxon>eudicotyledons</taxon>
        <taxon>Gunneridae</taxon>
        <taxon>Pentapetalae</taxon>
        <taxon>asterids</taxon>
        <taxon>campanulids</taxon>
        <taxon>Asterales</taxon>
        <taxon>Asteraceae</taxon>
        <taxon>Asteroideae</taxon>
        <taxon>Anthemideae</taxon>
        <taxon>Anthemidinae</taxon>
        <taxon>Tanacetum</taxon>
    </lineage>
</organism>
<evidence type="ECO:0000313" key="1">
    <source>
        <dbReference type="EMBL" id="GFD07472.1"/>
    </source>
</evidence>
<proteinExistence type="predicted"/>
<reference evidence="1" key="1">
    <citation type="journal article" date="2019" name="Sci. Rep.">
        <title>Draft genome of Tanacetum cinerariifolium, the natural source of mosquito coil.</title>
        <authorList>
            <person name="Yamashiro T."/>
            <person name="Shiraishi A."/>
            <person name="Satake H."/>
            <person name="Nakayama K."/>
        </authorList>
    </citation>
    <scope>NUCLEOTIDE SEQUENCE</scope>
</reference>
<comment type="caution">
    <text evidence="1">The sequence shown here is derived from an EMBL/GenBank/DDBJ whole genome shotgun (WGS) entry which is preliminary data.</text>
</comment>
<dbReference type="AlphaFoldDB" id="A0A699TAC7"/>
<dbReference type="EMBL" id="BKCJ011231772">
    <property type="protein sequence ID" value="GFD07472.1"/>
    <property type="molecule type" value="Genomic_DNA"/>
</dbReference>
<protein>
    <recommendedName>
        <fullName evidence="2">Reverse transcriptase domain-containing protein</fullName>
    </recommendedName>
</protein>
<accession>A0A699TAC7</accession>
<gene>
    <name evidence="1" type="ORF">Tci_879441</name>
</gene>
<name>A0A699TAC7_TANCI</name>
<evidence type="ECO:0008006" key="2">
    <source>
        <dbReference type="Google" id="ProtNLM"/>
    </source>
</evidence>